<dbReference type="PROSITE" id="PS01124">
    <property type="entry name" value="HTH_ARAC_FAMILY_2"/>
    <property type="match status" value="1"/>
</dbReference>
<feature type="domain" description="HTH araC/xylS-type" evidence="7">
    <location>
        <begin position="170"/>
        <end position="268"/>
    </location>
</feature>
<dbReference type="GO" id="GO:0032993">
    <property type="term" value="C:protein-DNA complex"/>
    <property type="evidence" value="ECO:0007669"/>
    <property type="project" value="TreeGrafter"/>
</dbReference>
<dbReference type="PRINTS" id="PR00032">
    <property type="entry name" value="HTHARAC"/>
</dbReference>
<dbReference type="Proteomes" id="UP000483379">
    <property type="component" value="Unassembled WGS sequence"/>
</dbReference>
<dbReference type="SMART" id="SM00342">
    <property type="entry name" value="HTH_ARAC"/>
    <property type="match status" value="1"/>
</dbReference>
<dbReference type="PROSITE" id="PS50110">
    <property type="entry name" value="RESPONSE_REGULATORY"/>
    <property type="match status" value="1"/>
</dbReference>
<dbReference type="GO" id="GO:0000156">
    <property type="term" value="F:phosphorelay response regulator activity"/>
    <property type="evidence" value="ECO:0007669"/>
    <property type="project" value="TreeGrafter"/>
</dbReference>
<keyword evidence="10" id="KW-1185">Reference proteome</keyword>
<dbReference type="InterPro" id="IPR020449">
    <property type="entry name" value="Tscrpt_reg_AraC-type_HTH"/>
</dbReference>
<dbReference type="InterPro" id="IPR009057">
    <property type="entry name" value="Homeodomain-like_sf"/>
</dbReference>
<dbReference type="SUPFAM" id="SSF46689">
    <property type="entry name" value="Homeodomain-like"/>
    <property type="match status" value="2"/>
</dbReference>
<dbReference type="SUPFAM" id="SSF52172">
    <property type="entry name" value="CheY-like"/>
    <property type="match status" value="1"/>
</dbReference>
<sequence length="270" mass="30254">MLPDRQQDSATILIIDDEPVALRAIVAELTALGFETLIARDGTDGLHKAERGSPDLILLDILMPGWDGYETCQRLKSRPATRAIPVIFLTALCDMTQKLKGFEAGCVDYITKPFDHREVLARVSAHLQDRHLFARMAEQVGPPSARRAALIGCDGTAPKGADQAGLRLLYRAIDLLLDEMADPPSLTELARRVGTNQARLGREFQTHLGMSTFEYLREQRLVRAQELLDDTDRQIQQIAEAIGFKRAGDFATAFRLRFGMTPREYRRRHG</sequence>
<dbReference type="GO" id="GO:0000976">
    <property type="term" value="F:transcription cis-regulatory region binding"/>
    <property type="evidence" value="ECO:0007669"/>
    <property type="project" value="TreeGrafter"/>
</dbReference>
<proteinExistence type="predicted"/>
<evidence type="ECO:0000256" key="1">
    <source>
        <dbReference type="ARBA" id="ARBA00022553"/>
    </source>
</evidence>
<evidence type="ECO:0000256" key="3">
    <source>
        <dbReference type="ARBA" id="ARBA00023015"/>
    </source>
</evidence>
<dbReference type="InterPro" id="IPR001789">
    <property type="entry name" value="Sig_transdc_resp-reg_receiver"/>
</dbReference>
<dbReference type="PROSITE" id="PS00041">
    <property type="entry name" value="HTH_ARAC_FAMILY_1"/>
    <property type="match status" value="1"/>
</dbReference>
<evidence type="ECO:0000256" key="4">
    <source>
        <dbReference type="ARBA" id="ARBA00023125"/>
    </source>
</evidence>
<feature type="modified residue" description="4-aspartylphosphate" evidence="6">
    <location>
        <position position="60"/>
    </location>
</feature>
<dbReference type="EMBL" id="JAAIJQ010000101">
    <property type="protein sequence ID" value="NEV64620.1"/>
    <property type="molecule type" value="Genomic_DNA"/>
</dbReference>
<dbReference type="InterPro" id="IPR018062">
    <property type="entry name" value="HTH_AraC-typ_CS"/>
</dbReference>
<evidence type="ECO:0000259" key="7">
    <source>
        <dbReference type="PROSITE" id="PS01124"/>
    </source>
</evidence>
<keyword evidence="4" id="KW-0238">DNA-binding</keyword>
<dbReference type="AlphaFoldDB" id="A0A6M0K4G5"/>
<dbReference type="PANTHER" id="PTHR48111:SF1">
    <property type="entry name" value="TWO-COMPONENT RESPONSE REGULATOR ORR33"/>
    <property type="match status" value="1"/>
</dbReference>
<dbReference type="PANTHER" id="PTHR48111">
    <property type="entry name" value="REGULATOR OF RPOS"/>
    <property type="match status" value="1"/>
</dbReference>
<keyword evidence="1 6" id="KW-0597">Phosphoprotein</keyword>
<gene>
    <name evidence="9" type="ORF">G3446_22590</name>
</gene>
<dbReference type="SMART" id="SM00448">
    <property type="entry name" value="REC"/>
    <property type="match status" value="1"/>
</dbReference>
<keyword evidence="2" id="KW-0902">Two-component regulatory system</keyword>
<comment type="caution">
    <text evidence="9">The sequence shown here is derived from an EMBL/GenBank/DDBJ whole genome shotgun (WGS) entry which is preliminary data.</text>
</comment>
<dbReference type="Gene3D" id="1.10.10.60">
    <property type="entry name" value="Homeodomain-like"/>
    <property type="match status" value="2"/>
</dbReference>
<evidence type="ECO:0000313" key="10">
    <source>
        <dbReference type="Proteomes" id="UP000483379"/>
    </source>
</evidence>
<evidence type="ECO:0000313" key="9">
    <source>
        <dbReference type="EMBL" id="NEV64620.1"/>
    </source>
</evidence>
<dbReference type="Pfam" id="PF12833">
    <property type="entry name" value="HTH_18"/>
    <property type="match status" value="1"/>
</dbReference>
<keyword evidence="5" id="KW-0804">Transcription</keyword>
<protein>
    <submittedName>
        <fullName evidence="9">Response regulator transcription factor</fullName>
    </submittedName>
</protein>
<evidence type="ECO:0000256" key="5">
    <source>
        <dbReference type="ARBA" id="ARBA00023163"/>
    </source>
</evidence>
<dbReference type="GO" id="GO:0003700">
    <property type="term" value="F:DNA-binding transcription factor activity"/>
    <property type="evidence" value="ECO:0007669"/>
    <property type="project" value="InterPro"/>
</dbReference>
<evidence type="ECO:0000256" key="6">
    <source>
        <dbReference type="PROSITE-ProRule" id="PRU00169"/>
    </source>
</evidence>
<organism evidence="9 10">
    <name type="scientific">Thiorhodococcus minor</name>
    <dbReference type="NCBI Taxonomy" id="57489"/>
    <lineage>
        <taxon>Bacteria</taxon>
        <taxon>Pseudomonadati</taxon>
        <taxon>Pseudomonadota</taxon>
        <taxon>Gammaproteobacteria</taxon>
        <taxon>Chromatiales</taxon>
        <taxon>Chromatiaceae</taxon>
        <taxon>Thiorhodococcus</taxon>
    </lineage>
</organism>
<feature type="domain" description="Response regulatory" evidence="8">
    <location>
        <begin position="11"/>
        <end position="127"/>
    </location>
</feature>
<dbReference type="InterPro" id="IPR018060">
    <property type="entry name" value="HTH_AraC"/>
</dbReference>
<dbReference type="Gene3D" id="3.40.50.2300">
    <property type="match status" value="1"/>
</dbReference>
<name>A0A6M0K4G5_9GAMM</name>
<reference evidence="9 10" key="1">
    <citation type="submission" date="2020-02" db="EMBL/GenBank/DDBJ databases">
        <title>Genome sequences of Thiorhodococcus mannitoliphagus and Thiorhodococcus minor, purple sulfur photosynthetic bacteria in the gammaproteobacterial family, Chromatiaceae.</title>
        <authorList>
            <person name="Aviles F.A."/>
            <person name="Meyer T.E."/>
            <person name="Kyndt J.A."/>
        </authorList>
    </citation>
    <scope>NUCLEOTIDE SEQUENCE [LARGE SCALE GENOMIC DNA]</scope>
    <source>
        <strain evidence="9 10">DSM 11518</strain>
    </source>
</reference>
<accession>A0A6M0K4G5</accession>
<dbReference type="Pfam" id="PF00072">
    <property type="entry name" value="Response_reg"/>
    <property type="match status" value="1"/>
</dbReference>
<dbReference type="RefSeq" id="WP_164455537.1">
    <property type="nucleotide sequence ID" value="NZ_JAAIJQ010000101.1"/>
</dbReference>
<dbReference type="InterPro" id="IPR039420">
    <property type="entry name" value="WalR-like"/>
</dbReference>
<keyword evidence="3" id="KW-0805">Transcription regulation</keyword>
<evidence type="ECO:0000256" key="2">
    <source>
        <dbReference type="ARBA" id="ARBA00023012"/>
    </source>
</evidence>
<evidence type="ECO:0000259" key="8">
    <source>
        <dbReference type="PROSITE" id="PS50110"/>
    </source>
</evidence>
<dbReference type="GO" id="GO:0005829">
    <property type="term" value="C:cytosol"/>
    <property type="evidence" value="ECO:0007669"/>
    <property type="project" value="TreeGrafter"/>
</dbReference>
<dbReference type="InterPro" id="IPR011006">
    <property type="entry name" value="CheY-like_superfamily"/>
</dbReference>